<dbReference type="EMBL" id="HBUF01132852">
    <property type="protein sequence ID" value="CAG6644604.1"/>
    <property type="molecule type" value="Transcribed_RNA"/>
</dbReference>
<proteinExistence type="predicted"/>
<accession>A0A8D8R5A1</accession>
<evidence type="ECO:0000313" key="2">
    <source>
        <dbReference type="EMBL" id="CAG6644604.1"/>
    </source>
</evidence>
<protein>
    <recommendedName>
        <fullName evidence="3">Secreted protein</fullName>
    </recommendedName>
</protein>
<feature type="chain" id="PRO_5034133205" description="Secreted protein" evidence="1">
    <location>
        <begin position="22"/>
        <end position="99"/>
    </location>
</feature>
<name>A0A8D8R5A1_9HEMI</name>
<evidence type="ECO:0008006" key="3">
    <source>
        <dbReference type="Google" id="ProtNLM"/>
    </source>
</evidence>
<evidence type="ECO:0000256" key="1">
    <source>
        <dbReference type="SAM" id="SignalP"/>
    </source>
</evidence>
<dbReference type="AlphaFoldDB" id="A0A8D8R5A1"/>
<feature type="signal peptide" evidence="1">
    <location>
        <begin position="1"/>
        <end position="21"/>
    </location>
</feature>
<reference evidence="2" key="1">
    <citation type="submission" date="2021-05" db="EMBL/GenBank/DDBJ databases">
        <authorList>
            <person name="Alioto T."/>
            <person name="Alioto T."/>
            <person name="Gomez Garrido J."/>
        </authorList>
    </citation>
    <scope>NUCLEOTIDE SEQUENCE</scope>
</reference>
<organism evidence="2">
    <name type="scientific">Cacopsylla melanoneura</name>
    <dbReference type="NCBI Taxonomy" id="428564"/>
    <lineage>
        <taxon>Eukaryota</taxon>
        <taxon>Metazoa</taxon>
        <taxon>Ecdysozoa</taxon>
        <taxon>Arthropoda</taxon>
        <taxon>Hexapoda</taxon>
        <taxon>Insecta</taxon>
        <taxon>Pterygota</taxon>
        <taxon>Neoptera</taxon>
        <taxon>Paraneoptera</taxon>
        <taxon>Hemiptera</taxon>
        <taxon>Sternorrhyncha</taxon>
        <taxon>Psylloidea</taxon>
        <taxon>Psyllidae</taxon>
        <taxon>Psyllinae</taxon>
        <taxon>Cacopsylla</taxon>
    </lineage>
</organism>
<keyword evidence="1" id="KW-0732">Signal</keyword>
<sequence length="99" mass="11378">MLTGATYFVQFFLLFFPDHHACVTSTHALGVLLRRTSTYPSYLQFEINKIIYQSNLVSCQYQYDKDTSMAVNTSLVWTTCCEQHTLTSKQIPNTATRLI</sequence>